<feature type="transmembrane region" description="Helical" evidence="1">
    <location>
        <begin position="12"/>
        <end position="30"/>
    </location>
</feature>
<dbReference type="InterPro" id="IPR000326">
    <property type="entry name" value="PAP2/HPO"/>
</dbReference>
<reference evidence="4 5" key="1">
    <citation type="submission" date="2017-07" db="EMBL/GenBank/DDBJ databases">
        <title>Isolation and whole genome analysis of endospore-forming bacteria from heroin.</title>
        <authorList>
            <person name="Kalinowski J."/>
            <person name="Ahrens B."/>
            <person name="Al-Dilaimi A."/>
            <person name="Winkler A."/>
            <person name="Wibberg D."/>
            <person name="Schleenbecker U."/>
            <person name="Ruckert C."/>
            <person name="Wolfel R."/>
            <person name="Grass G."/>
        </authorList>
    </citation>
    <scope>NUCLEOTIDE SEQUENCE [LARGE SCALE GENOMIC DNA]</scope>
    <source>
        <strain evidence="4 5">7537-G1</strain>
    </source>
</reference>
<dbReference type="PANTHER" id="PTHR14969:SF13">
    <property type="entry name" value="AT30094P"/>
    <property type="match status" value="1"/>
</dbReference>
<dbReference type="Gene3D" id="1.20.144.10">
    <property type="entry name" value="Phosphatidic acid phosphatase type 2/haloperoxidase"/>
    <property type="match status" value="2"/>
</dbReference>
<dbReference type="Proteomes" id="UP000215596">
    <property type="component" value="Unassembled WGS sequence"/>
</dbReference>
<keyword evidence="1" id="KW-1133">Transmembrane helix</keyword>
<protein>
    <submittedName>
        <fullName evidence="3">Phosphatase PAP2 family protein</fullName>
    </submittedName>
</protein>
<feature type="transmembrane region" description="Helical" evidence="1">
    <location>
        <begin position="59"/>
        <end position="82"/>
    </location>
</feature>
<dbReference type="AlphaFoldDB" id="A0A268ERM3"/>
<dbReference type="PANTHER" id="PTHR14969">
    <property type="entry name" value="SPHINGOSINE-1-PHOSPHATE PHOSPHOHYDROLASE"/>
    <property type="match status" value="1"/>
</dbReference>
<sequence length="213" mass="24094">MIHTERWPRIRWILGAVSLAGFIIMSLLVAQHRTDWLDPPLIDAVQAGEHPRITQAAQVLSYIGSVIPMFIICLILAFMFYIRLRFRTELLLMLAVVAGSPILNSLLKWQFQRERPEIYRLAEAAGYSYPSGHAMSSVSFYGVLAYLLWRYMPGRAGKLILLAAAIVMMAAIGLSRIYLGVHYPSDIVGGYFAAAFWLTLCVAFYERRFGRTS</sequence>
<feature type="transmembrane region" description="Helical" evidence="1">
    <location>
        <begin position="89"/>
        <end position="107"/>
    </location>
</feature>
<evidence type="ECO:0000313" key="6">
    <source>
        <dbReference type="Proteomes" id="UP000435177"/>
    </source>
</evidence>
<keyword evidence="6" id="KW-1185">Reference proteome</keyword>
<organism evidence="4 5">
    <name type="scientific">Paenibacillus campinasensis</name>
    <dbReference type="NCBI Taxonomy" id="66347"/>
    <lineage>
        <taxon>Bacteria</taxon>
        <taxon>Bacillati</taxon>
        <taxon>Bacillota</taxon>
        <taxon>Bacilli</taxon>
        <taxon>Bacillales</taxon>
        <taxon>Paenibacillaceae</taxon>
        <taxon>Paenibacillus</taxon>
    </lineage>
</organism>
<feature type="transmembrane region" description="Helical" evidence="1">
    <location>
        <begin position="187"/>
        <end position="205"/>
    </location>
</feature>
<accession>A0A268ERM3</accession>
<evidence type="ECO:0000256" key="1">
    <source>
        <dbReference type="SAM" id="Phobius"/>
    </source>
</evidence>
<keyword evidence="1" id="KW-0812">Transmembrane</keyword>
<dbReference type="OrthoDB" id="9789113at2"/>
<keyword evidence="1" id="KW-0472">Membrane</keyword>
<dbReference type="CDD" id="cd03392">
    <property type="entry name" value="PAP2_like_2"/>
    <property type="match status" value="1"/>
</dbReference>
<proteinExistence type="predicted"/>
<dbReference type="EMBL" id="WOAA01000006">
    <property type="protein sequence ID" value="MUG66268.1"/>
    <property type="molecule type" value="Genomic_DNA"/>
</dbReference>
<evidence type="ECO:0000313" key="4">
    <source>
        <dbReference type="EMBL" id="PAD75770.1"/>
    </source>
</evidence>
<evidence type="ECO:0000259" key="2">
    <source>
        <dbReference type="SMART" id="SM00014"/>
    </source>
</evidence>
<dbReference type="SMART" id="SM00014">
    <property type="entry name" value="acidPPc"/>
    <property type="match status" value="1"/>
</dbReference>
<name>A0A268ERM3_9BACL</name>
<dbReference type="EMBL" id="NPBY01000044">
    <property type="protein sequence ID" value="PAD75770.1"/>
    <property type="molecule type" value="Genomic_DNA"/>
</dbReference>
<dbReference type="Pfam" id="PF01569">
    <property type="entry name" value="PAP2"/>
    <property type="match status" value="1"/>
</dbReference>
<evidence type="ECO:0000313" key="3">
    <source>
        <dbReference type="EMBL" id="MUG66268.1"/>
    </source>
</evidence>
<dbReference type="Proteomes" id="UP000435177">
    <property type="component" value="Unassembled WGS sequence"/>
</dbReference>
<dbReference type="InterPro" id="IPR036938">
    <property type="entry name" value="PAP2/HPO_sf"/>
</dbReference>
<gene>
    <name evidence="4" type="ORF">CHH67_14100</name>
    <name evidence="3" type="ORF">GNP94_09605</name>
</gene>
<reference evidence="3 6" key="2">
    <citation type="submission" date="2019-11" db="EMBL/GenBank/DDBJ databases">
        <title>Draft genome sequences of five Paenibacillus species of dairy origin.</title>
        <authorList>
            <person name="Olajide A.M."/>
            <person name="Chen S."/>
            <person name="Lapointe G."/>
        </authorList>
    </citation>
    <scope>NUCLEOTIDE SEQUENCE [LARGE SCALE GENOMIC DNA]</scope>
    <source>
        <strain evidence="3 6">3CS1</strain>
    </source>
</reference>
<dbReference type="SUPFAM" id="SSF48317">
    <property type="entry name" value="Acid phosphatase/Vanadium-dependent haloperoxidase"/>
    <property type="match status" value="1"/>
</dbReference>
<feature type="domain" description="Phosphatidic acid phosphatase type 2/haloperoxidase" evidence="2">
    <location>
        <begin position="88"/>
        <end position="202"/>
    </location>
</feature>
<feature type="transmembrane region" description="Helical" evidence="1">
    <location>
        <begin position="127"/>
        <end position="147"/>
    </location>
</feature>
<evidence type="ECO:0000313" key="5">
    <source>
        <dbReference type="Proteomes" id="UP000215596"/>
    </source>
</evidence>
<feature type="transmembrane region" description="Helical" evidence="1">
    <location>
        <begin position="159"/>
        <end position="181"/>
    </location>
</feature>
<comment type="caution">
    <text evidence="4">The sequence shown here is derived from an EMBL/GenBank/DDBJ whole genome shotgun (WGS) entry which is preliminary data.</text>
</comment>